<keyword evidence="11" id="KW-1185">Reference proteome</keyword>
<evidence type="ECO:0000256" key="6">
    <source>
        <dbReference type="PROSITE-ProRule" id="PRU00284"/>
    </source>
</evidence>
<dbReference type="AlphaFoldDB" id="A0A1I2C2Y4"/>
<dbReference type="PANTHER" id="PTHR32089:SF112">
    <property type="entry name" value="LYSOZYME-LIKE PROTEIN-RELATED"/>
    <property type="match status" value="1"/>
</dbReference>
<dbReference type="SMART" id="SM00304">
    <property type="entry name" value="HAMP"/>
    <property type="match status" value="1"/>
</dbReference>
<dbReference type="GO" id="GO:0004888">
    <property type="term" value="F:transmembrane signaling receptor activity"/>
    <property type="evidence" value="ECO:0007669"/>
    <property type="project" value="InterPro"/>
</dbReference>
<dbReference type="Pfam" id="PF00015">
    <property type="entry name" value="MCPsignal"/>
    <property type="match status" value="1"/>
</dbReference>
<evidence type="ECO:0000313" key="11">
    <source>
        <dbReference type="Proteomes" id="UP000199516"/>
    </source>
</evidence>
<dbReference type="SMART" id="SM00283">
    <property type="entry name" value="MA"/>
    <property type="match status" value="1"/>
</dbReference>
<dbReference type="Gene3D" id="1.10.287.950">
    <property type="entry name" value="Methyl-accepting chemotaxis protein"/>
    <property type="match status" value="1"/>
</dbReference>
<dbReference type="STRING" id="930128.SAMN05192532_102668"/>
<evidence type="ECO:0000256" key="3">
    <source>
        <dbReference type="ARBA" id="ARBA00023136"/>
    </source>
</evidence>
<proteinExistence type="inferred from homology"/>
<keyword evidence="7" id="KW-1133">Transmembrane helix</keyword>
<dbReference type="RefSeq" id="WP_091659543.1">
    <property type="nucleotide sequence ID" value="NZ_FONT01000002.1"/>
</dbReference>
<evidence type="ECO:0000256" key="5">
    <source>
        <dbReference type="ARBA" id="ARBA00029447"/>
    </source>
</evidence>
<gene>
    <name evidence="10" type="ORF">SAMN05192532_102668</name>
</gene>
<dbReference type="InterPro" id="IPR004090">
    <property type="entry name" value="Chemotax_Me-accpt_rcpt"/>
</dbReference>
<dbReference type="SUPFAM" id="SSF58104">
    <property type="entry name" value="Methyl-accepting chemotaxis protein (MCP) signaling domain"/>
    <property type="match status" value="1"/>
</dbReference>
<dbReference type="InterPro" id="IPR003660">
    <property type="entry name" value="HAMP_dom"/>
</dbReference>
<comment type="similarity">
    <text evidence="5">Belongs to the methyl-accepting chemotaxis (MCP) protein family.</text>
</comment>
<feature type="domain" description="Methyl-accepting transducer" evidence="8">
    <location>
        <begin position="299"/>
        <end position="549"/>
    </location>
</feature>
<comment type="subcellular location">
    <subcellularLocation>
        <location evidence="1">Cell membrane</location>
    </subcellularLocation>
</comment>
<evidence type="ECO:0000256" key="7">
    <source>
        <dbReference type="SAM" id="Phobius"/>
    </source>
</evidence>
<feature type="transmembrane region" description="Helical" evidence="7">
    <location>
        <begin position="206"/>
        <end position="230"/>
    </location>
</feature>
<name>A0A1I2C2Y4_9BACI</name>
<feature type="domain" description="HAMP" evidence="9">
    <location>
        <begin position="227"/>
        <end position="280"/>
    </location>
</feature>
<keyword evidence="7" id="KW-0812">Transmembrane</keyword>
<keyword evidence="2" id="KW-1003">Cell membrane</keyword>
<dbReference type="Gene3D" id="1.10.8.500">
    <property type="entry name" value="HAMP domain in histidine kinase"/>
    <property type="match status" value="1"/>
</dbReference>
<dbReference type="EMBL" id="FONT01000002">
    <property type="protein sequence ID" value="SFE62687.1"/>
    <property type="molecule type" value="Genomic_DNA"/>
</dbReference>
<evidence type="ECO:0000256" key="1">
    <source>
        <dbReference type="ARBA" id="ARBA00004236"/>
    </source>
</evidence>
<feature type="transmembrane region" description="Helical" evidence="7">
    <location>
        <begin position="42"/>
        <end position="62"/>
    </location>
</feature>
<evidence type="ECO:0000259" key="8">
    <source>
        <dbReference type="PROSITE" id="PS50111"/>
    </source>
</evidence>
<accession>A0A1I2C2Y4</accession>
<evidence type="ECO:0000259" key="9">
    <source>
        <dbReference type="PROSITE" id="PS50885"/>
    </source>
</evidence>
<reference evidence="10 11" key="1">
    <citation type="submission" date="2016-10" db="EMBL/GenBank/DDBJ databases">
        <authorList>
            <person name="de Groot N.N."/>
        </authorList>
    </citation>
    <scope>NUCLEOTIDE SEQUENCE [LARGE SCALE GENOMIC DNA]</scope>
    <source>
        <strain evidence="10 11">DSM 23995</strain>
    </source>
</reference>
<protein>
    <submittedName>
        <fullName evidence="10">Methyl-accepting chemotaxis protein</fullName>
    </submittedName>
</protein>
<dbReference type="PROSITE" id="PS50111">
    <property type="entry name" value="CHEMOTAXIS_TRANSDUC_2"/>
    <property type="match status" value="1"/>
</dbReference>
<evidence type="ECO:0000256" key="2">
    <source>
        <dbReference type="ARBA" id="ARBA00022475"/>
    </source>
</evidence>
<sequence length="587" mass="65255">MNWIKTVYSRLFPILKKRKNKPKSLEKIEKHPLHRLSLRARFLLSILSVVVLSTGTIGYFSYSIAEDMLLQANEDRLKREVQISKERAEYLKLSYVNDLEQFEKQINYGMRAQAAELTSDGLHANFFRVDEDAAIRPFAVSQSAELPLHKEEIEDILDKESGSVYKVVDGKELHLVFDYVQDLRETIILAVPTEGYMGGIYELRSILFTFVTGSIIIAAIIIILTIQSLIRPLAQLKDIMGQVQEGNVSEEASYQSTAPEIVSLTKSFNHMMHSMRNLLLEVQQTVDQLAGSANHLSTSSATIHENTDELSHAIQVVNEGAEQTAIRSENNSSSFHEMKVQISNTMEHVTQLDQGATDMNQQAQVGEKEIKKLMNSMKALSASISSLTTPIQHAKDQSEQITGVVEMIQNISEQTKLLALNASIEAARAGQAGSGFAVVAQEVKKLAEETTKATDRIQTPIQKMKSINENVSAEFNHIVQSLGQHIHAADSSKSAFNHLIDNVDATMIRLEKMKTSLSHLEALTPKIEETAASSLSVSQETLASTSQMTALSSKQLTLIQNNQTIATSLEETANHLKHCSEQFRLSH</sequence>
<keyword evidence="3 7" id="KW-0472">Membrane</keyword>
<organism evidence="10 11">
    <name type="scientific">Alteribacillus iranensis</name>
    <dbReference type="NCBI Taxonomy" id="930128"/>
    <lineage>
        <taxon>Bacteria</taxon>
        <taxon>Bacillati</taxon>
        <taxon>Bacillota</taxon>
        <taxon>Bacilli</taxon>
        <taxon>Bacillales</taxon>
        <taxon>Bacillaceae</taxon>
        <taxon>Alteribacillus</taxon>
    </lineage>
</organism>
<dbReference type="PANTHER" id="PTHR32089">
    <property type="entry name" value="METHYL-ACCEPTING CHEMOTAXIS PROTEIN MCPB"/>
    <property type="match status" value="1"/>
</dbReference>
<dbReference type="CDD" id="cd06225">
    <property type="entry name" value="HAMP"/>
    <property type="match status" value="1"/>
</dbReference>
<dbReference type="InterPro" id="IPR004089">
    <property type="entry name" value="MCPsignal_dom"/>
</dbReference>
<dbReference type="Pfam" id="PF00672">
    <property type="entry name" value="HAMP"/>
    <property type="match status" value="1"/>
</dbReference>
<dbReference type="PROSITE" id="PS50885">
    <property type="entry name" value="HAMP"/>
    <property type="match status" value="1"/>
</dbReference>
<dbReference type="GO" id="GO:0007165">
    <property type="term" value="P:signal transduction"/>
    <property type="evidence" value="ECO:0007669"/>
    <property type="project" value="UniProtKB-KW"/>
</dbReference>
<dbReference type="GO" id="GO:0006935">
    <property type="term" value="P:chemotaxis"/>
    <property type="evidence" value="ECO:0007669"/>
    <property type="project" value="InterPro"/>
</dbReference>
<keyword evidence="4 6" id="KW-0807">Transducer</keyword>
<dbReference type="OrthoDB" id="2010115at2"/>
<dbReference type="GO" id="GO:0005886">
    <property type="term" value="C:plasma membrane"/>
    <property type="evidence" value="ECO:0007669"/>
    <property type="project" value="UniProtKB-SubCell"/>
</dbReference>
<evidence type="ECO:0000313" key="10">
    <source>
        <dbReference type="EMBL" id="SFE62687.1"/>
    </source>
</evidence>
<evidence type="ECO:0000256" key="4">
    <source>
        <dbReference type="ARBA" id="ARBA00023224"/>
    </source>
</evidence>
<dbReference type="PRINTS" id="PR00260">
    <property type="entry name" value="CHEMTRNSDUCR"/>
</dbReference>
<dbReference type="Proteomes" id="UP000199516">
    <property type="component" value="Unassembled WGS sequence"/>
</dbReference>